<evidence type="ECO:0000313" key="1">
    <source>
        <dbReference type="EMBL" id="EOD01457.1"/>
    </source>
</evidence>
<name>R1AXS5_9FIRM</name>
<sequence>MPENKPDVLELLKLTRTLIRQIKFFNKIELSSEEEEIVRKSLKKLRRKIDDYLEGY</sequence>
<proteinExistence type="predicted"/>
<dbReference type="RefSeq" id="WP_006308242.1">
    <property type="nucleotide sequence ID" value="NZ_ARZA01000058.1"/>
</dbReference>
<gene>
    <name evidence="1" type="ORF">L21TH_0504</name>
</gene>
<comment type="caution">
    <text evidence="1">The sequence shown here is derived from an EMBL/GenBank/DDBJ whole genome shotgun (WGS) entry which is preliminary data.</text>
</comment>
<organism evidence="1 2">
    <name type="scientific">Caldisalinibacter kiritimatiensis</name>
    <dbReference type="NCBI Taxonomy" id="1304284"/>
    <lineage>
        <taxon>Bacteria</taxon>
        <taxon>Bacillati</taxon>
        <taxon>Bacillota</taxon>
        <taxon>Tissierellia</taxon>
        <taxon>Tissierellales</taxon>
        <taxon>Thermohalobacteraceae</taxon>
        <taxon>Caldisalinibacter</taxon>
    </lineage>
</organism>
<keyword evidence="2" id="KW-1185">Reference proteome</keyword>
<dbReference type="EMBL" id="ARZA01000058">
    <property type="protein sequence ID" value="EOD01457.1"/>
    <property type="molecule type" value="Genomic_DNA"/>
</dbReference>
<evidence type="ECO:0000313" key="2">
    <source>
        <dbReference type="Proteomes" id="UP000013378"/>
    </source>
</evidence>
<dbReference type="AlphaFoldDB" id="R1AXS5"/>
<dbReference type="STRING" id="1304284.L21TH_0504"/>
<protein>
    <submittedName>
        <fullName evidence="1">Uncharacterized protein</fullName>
    </submittedName>
</protein>
<accession>R1AXS5</accession>
<reference evidence="1 2" key="1">
    <citation type="journal article" date="2015" name="Geomicrobiol. J.">
        <title>Caldisalinibacter kiritimatiensis gen. nov., sp. nov., a moderately thermohalophilic thiosulfate-reducing bacterium from a hypersaline microbial mat.</title>
        <authorList>
            <person name="Ben Hania W."/>
            <person name="Joseph M."/>
            <person name="Fiebig A."/>
            <person name="Bunk B."/>
            <person name="Klenk H.-P."/>
            <person name="Fardeau M.-L."/>
            <person name="Spring S."/>
        </authorList>
    </citation>
    <scope>NUCLEOTIDE SEQUENCE [LARGE SCALE GENOMIC DNA]</scope>
    <source>
        <strain evidence="1 2">L21-TH-D2</strain>
    </source>
</reference>
<dbReference type="Proteomes" id="UP000013378">
    <property type="component" value="Unassembled WGS sequence"/>
</dbReference>